<evidence type="ECO:0000313" key="1">
    <source>
        <dbReference type="EMBL" id="MBP2377774.1"/>
    </source>
</evidence>
<comment type="caution">
    <text evidence="1">The sequence shown here is derived from an EMBL/GenBank/DDBJ whole genome shotgun (WGS) entry which is preliminary data.</text>
</comment>
<gene>
    <name evidence="1" type="ORF">JOF42_001269</name>
</gene>
<dbReference type="Proteomes" id="UP000703720">
    <property type="component" value="Unassembled WGS sequence"/>
</dbReference>
<dbReference type="EMBL" id="JAGIOA010000001">
    <property type="protein sequence ID" value="MBP2377774.1"/>
    <property type="molecule type" value="Genomic_DNA"/>
</dbReference>
<keyword evidence="2" id="KW-1185">Reference proteome</keyword>
<name>A0ABS4WNJ2_9MICO</name>
<proteinExistence type="predicted"/>
<organism evidence="1 2">
    <name type="scientific">Microbacterium phyllosphaerae</name>
    <dbReference type="NCBI Taxonomy" id="124798"/>
    <lineage>
        <taxon>Bacteria</taxon>
        <taxon>Bacillati</taxon>
        <taxon>Actinomycetota</taxon>
        <taxon>Actinomycetes</taxon>
        <taxon>Micrococcales</taxon>
        <taxon>Microbacteriaceae</taxon>
        <taxon>Microbacterium</taxon>
    </lineage>
</organism>
<evidence type="ECO:0000313" key="2">
    <source>
        <dbReference type="Proteomes" id="UP000703720"/>
    </source>
</evidence>
<reference evidence="1 2" key="1">
    <citation type="submission" date="2021-03" db="EMBL/GenBank/DDBJ databases">
        <title>Sequencing the genomes of 1000 actinobacteria strains.</title>
        <authorList>
            <person name="Klenk H.-P."/>
        </authorList>
    </citation>
    <scope>NUCLEOTIDE SEQUENCE [LARGE SCALE GENOMIC DNA]</scope>
    <source>
        <strain evidence="1 2">DSM 13468</strain>
    </source>
</reference>
<protein>
    <submittedName>
        <fullName evidence="1">Uncharacterized protein</fullName>
    </submittedName>
</protein>
<sequence>MTALRNFPFTAVLPLQSKRNDRYESYPPARAV</sequence>
<accession>A0ABS4WNJ2</accession>